<protein>
    <recommendedName>
        <fullName evidence="3">Phage tail assembly protein</fullName>
    </recommendedName>
</protein>
<dbReference type="Proteomes" id="UP000245702">
    <property type="component" value="Unassembled WGS sequence"/>
</dbReference>
<accession>A0ABM9W373</accession>
<sequence>MKNQEGTASENQDTTTGNITIPFRKPFVFEGNKYTEIKLDLDKLTGKDVIDAEAEARAMGVRAIMLESAKAYQAIIAAKAAGVSVDLIQALPAKEFSSVTGEVQSFLLE</sequence>
<proteinExistence type="predicted"/>
<dbReference type="EMBL" id="FCOW01000004">
    <property type="protein sequence ID" value="CVK18460.1"/>
    <property type="molecule type" value="Genomic_DNA"/>
</dbReference>
<gene>
    <name evidence="1" type="ORF">SSPH_01098</name>
</gene>
<dbReference type="InterPro" id="IPR019289">
    <property type="entry name" value="Phage_tail_E/E"/>
</dbReference>
<organism evidence="1 2">
    <name type="scientific">Sporomusa sphaeroides DSM 2875</name>
    <dbReference type="NCBI Taxonomy" id="1337886"/>
    <lineage>
        <taxon>Bacteria</taxon>
        <taxon>Bacillati</taxon>
        <taxon>Bacillota</taxon>
        <taxon>Negativicutes</taxon>
        <taxon>Selenomonadales</taxon>
        <taxon>Sporomusaceae</taxon>
        <taxon>Sporomusa</taxon>
    </lineage>
</organism>
<evidence type="ECO:0000313" key="2">
    <source>
        <dbReference type="Proteomes" id="UP000245702"/>
    </source>
</evidence>
<dbReference type="Pfam" id="PF10109">
    <property type="entry name" value="Phage_TAC_7"/>
    <property type="match status" value="1"/>
</dbReference>
<keyword evidence="2" id="KW-1185">Reference proteome</keyword>
<comment type="caution">
    <text evidence="1">The sequence shown here is derived from an EMBL/GenBank/DDBJ whole genome shotgun (WGS) entry which is preliminary data.</text>
</comment>
<evidence type="ECO:0008006" key="3">
    <source>
        <dbReference type="Google" id="ProtNLM"/>
    </source>
</evidence>
<name>A0ABM9W373_9FIRM</name>
<evidence type="ECO:0000313" key="1">
    <source>
        <dbReference type="EMBL" id="CVK18460.1"/>
    </source>
</evidence>
<dbReference type="RefSeq" id="WP_083945582.1">
    <property type="nucleotide sequence ID" value="NZ_CP146991.1"/>
</dbReference>
<reference evidence="1 2" key="1">
    <citation type="submission" date="2016-01" db="EMBL/GenBank/DDBJ databases">
        <authorList>
            <person name="Brown R."/>
        </authorList>
    </citation>
    <scope>NUCLEOTIDE SEQUENCE [LARGE SCALE GENOMIC DNA]</scope>
    <source>
        <strain evidence="1">Sporomusa sphaeroides DSM 2875</strain>
    </source>
</reference>